<feature type="domain" description="RNase H type-1" evidence="1">
    <location>
        <begin position="1"/>
        <end position="112"/>
    </location>
</feature>
<protein>
    <recommendedName>
        <fullName evidence="1">RNase H type-1 domain-containing protein</fullName>
    </recommendedName>
</protein>
<dbReference type="EMBL" id="NBNE01000972">
    <property type="protein sequence ID" value="OWZ16232.1"/>
    <property type="molecule type" value="Genomic_DNA"/>
</dbReference>
<dbReference type="InterPro" id="IPR012337">
    <property type="entry name" value="RNaseH-like_sf"/>
</dbReference>
<accession>A0A225WFD1</accession>
<dbReference type="GO" id="GO:0003676">
    <property type="term" value="F:nucleic acid binding"/>
    <property type="evidence" value="ECO:0007669"/>
    <property type="project" value="InterPro"/>
</dbReference>
<dbReference type="InterPro" id="IPR036397">
    <property type="entry name" value="RNaseH_sf"/>
</dbReference>
<keyword evidence="3" id="KW-1185">Reference proteome</keyword>
<dbReference type="Proteomes" id="UP000198211">
    <property type="component" value="Unassembled WGS sequence"/>
</dbReference>
<gene>
    <name evidence="2" type="ORF">PHMEG_00010003</name>
</gene>
<dbReference type="SUPFAM" id="SSF53098">
    <property type="entry name" value="Ribonuclease H-like"/>
    <property type="match status" value="1"/>
</dbReference>
<name>A0A225WFD1_9STRA</name>
<dbReference type="AlphaFoldDB" id="A0A225WFD1"/>
<proteinExistence type="predicted"/>
<evidence type="ECO:0000313" key="3">
    <source>
        <dbReference type="Proteomes" id="UP000198211"/>
    </source>
</evidence>
<sequence length="112" mass="12660">MFFDGGSRGNPGPDTVAEEPIWMASMSYASKATTNNQAEYQGLLSGLLYARKKQLQPLHVVGDSQMIIRQQQKRLPPKINVGFTREPIISELSTKLRTLLQIWRWIQSTVAK</sequence>
<evidence type="ECO:0000259" key="1">
    <source>
        <dbReference type="PROSITE" id="PS50879"/>
    </source>
</evidence>
<dbReference type="Gene3D" id="3.30.420.10">
    <property type="entry name" value="Ribonuclease H-like superfamily/Ribonuclease H"/>
    <property type="match status" value="1"/>
</dbReference>
<dbReference type="OrthoDB" id="129460at2759"/>
<dbReference type="Pfam" id="PF13456">
    <property type="entry name" value="RVT_3"/>
    <property type="match status" value="1"/>
</dbReference>
<dbReference type="STRING" id="4795.A0A225WFD1"/>
<comment type="caution">
    <text evidence="2">The sequence shown here is derived from an EMBL/GenBank/DDBJ whole genome shotgun (WGS) entry which is preliminary data.</text>
</comment>
<dbReference type="GO" id="GO:0004523">
    <property type="term" value="F:RNA-DNA hybrid ribonuclease activity"/>
    <property type="evidence" value="ECO:0007669"/>
    <property type="project" value="InterPro"/>
</dbReference>
<organism evidence="2 3">
    <name type="scientific">Phytophthora megakarya</name>
    <dbReference type="NCBI Taxonomy" id="4795"/>
    <lineage>
        <taxon>Eukaryota</taxon>
        <taxon>Sar</taxon>
        <taxon>Stramenopiles</taxon>
        <taxon>Oomycota</taxon>
        <taxon>Peronosporomycetes</taxon>
        <taxon>Peronosporales</taxon>
        <taxon>Peronosporaceae</taxon>
        <taxon>Phytophthora</taxon>
    </lineage>
</organism>
<evidence type="ECO:0000313" key="2">
    <source>
        <dbReference type="EMBL" id="OWZ16232.1"/>
    </source>
</evidence>
<dbReference type="PROSITE" id="PS50879">
    <property type="entry name" value="RNASE_H_1"/>
    <property type="match status" value="1"/>
</dbReference>
<reference evidence="3" key="1">
    <citation type="submission" date="2017-03" db="EMBL/GenBank/DDBJ databases">
        <title>Phytopthora megakarya and P. palmivora, two closely related causual agents of cacao black pod achieved similar genome size and gene model numbers by different mechanisms.</title>
        <authorList>
            <person name="Ali S."/>
            <person name="Shao J."/>
            <person name="Larry D.J."/>
            <person name="Kronmiller B."/>
            <person name="Shen D."/>
            <person name="Strem M.D."/>
            <person name="Melnick R.L."/>
            <person name="Guiltinan M.J."/>
            <person name="Tyler B.M."/>
            <person name="Meinhardt L.W."/>
            <person name="Bailey B.A."/>
        </authorList>
    </citation>
    <scope>NUCLEOTIDE SEQUENCE [LARGE SCALE GENOMIC DNA]</scope>
    <source>
        <strain evidence="3">zdho120</strain>
    </source>
</reference>
<dbReference type="InterPro" id="IPR002156">
    <property type="entry name" value="RNaseH_domain"/>
</dbReference>